<evidence type="ECO:0008006" key="5">
    <source>
        <dbReference type="Google" id="ProtNLM"/>
    </source>
</evidence>
<feature type="region of interest" description="Disordered" evidence="1">
    <location>
        <begin position="22"/>
        <end position="68"/>
    </location>
</feature>
<feature type="chain" id="PRO_5046706324" description="Secreted protein" evidence="2">
    <location>
        <begin position="23"/>
        <end position="202"/>
    </location>
</feature>
<evidence type="ECO:0000313" key="3">
    <source>
        <dbReference type="EMBL" id="MDI1434021.1"/>
    </source>
</evidence>
<gene>
    <name evidence="3" type="ORF">QHF89_31270</name>
</gene>
<comment type="caution">
    <text evidence="3">The sequence shown here is derived from an EMBL/GenBank/DDBJ whole genome shotgun (WGS) entry which is preliminary data.</text>
</comment>
<sequence length="202" mass="21735">MKRRSLLSAFAAITLLSSVASPEDVPDAALPEAGAATATDDAGADAAATPPAESLPFLGPVPTEKSKPPTVAEWSAAKNLEAPISSTACTLRRVREWLRFRCEVLNSNSIDLVTGNSNDVFFSVKQGGGECTHVPDEGEVCWDALETVFPLRRGDRRFFQITQRTGGGYYMPGSGPMVRTYVVLSEMWVEDEPGPIVTVSTW</sequence>
<evidence type="ECO:0000256" key="2">
    <source>
        <dbReference type="SAM" id="SignalP"/>
    </source>
</evidence>
<dbReference type="RefSeq" id="WP_284721153.1">
    <property type="nucleotide sequence ID" value="NZ_JARZHI010000036.1"/>
</dbReference>
<dbReference type="Proteomes" id="UP001160301">
    <property type="component" value="Unassembled WGS sequence"/>
</dbReference>
<keyword evidence="2" id="KW-0732">Signal</keyword>
<evidence type="ECO:0000256" key="1">
    <source>
        <dbReference type="SAM" id="MobiDB-lite"/>
    </source>
</evidence>
<dbReference type="EMBL" id="JARZHI010000036">
    <property type="protein sequence ID" value="MDI1434021.1"/>
    <property type="molecule type" value="Genomic_DNA"/>
</dbReference>
<reference evidence="3 4" key="1">
    <citation type="submission" date="2023-04" db="EMBL/GenBank/DDBJ databases">
        <title>The genome sequence of Polyangium sorediatum DSM14670.</title>
        <authorList>
            <person name="Zhang X."/>
        </authorList>
    </citation>
    <scope>NUCLEOTIDE SEQUENCE [LARGE SCALE GENOMIC DNA]</scope>
    <source>
        <strain evidence="3 4">DSM 14670</strain>
    </source>
</reference>
<name>A0ABT6P096_9BACT</name>
<proteinExistence type="predicted"/>
<evidence type="ECO:0000313" key="4">
    <source>
        <dbReference type="Proteomes" id="UP001160301"/>
    </source>
</evidence>
<organism evidence="3 4">
    <name type="scientific">Polyangium sorediatum</name>
    <dbReference type="NCBI Taxonomy" id="889274"/>
    <lineage>
        <taxon>Bacteria</taxon>
        <taxon>Pseudomonadati</taxon>
        <taxon>Myxococcota</taxon>
        <taxon>Polyangia</taxon>
        <taxon>Polyangiales</taxon>
        <taxon>Polyangiaceae</taxon>
        <taxon>Polyangium</taxon>
    </lineage>
</organism>
<accession>A0ABT6P096</accession>
<feature type="signal peptide" evidence="2">
    <location>
        <begin position="1"/>
        <end position="22"/>
    </location>
</feature>
<keyword evidence="4" id="KW-1185">Reference proteome</keyword>
<feature type="compositionally biased region" description="Low complexity" evidence="1">
    <location>
        <begin position="28"/>
        <end position="52"/>
    </location>
</feature>
<protein>
    <recommendedName>
        <fullName evidence="5">Secreted protein</fullName>
    </recommendedName>
</protein>